<accession>A0AAN8FWR1</accession>
<sequence>EVKEVLDRLPPMYTKVRVELTFSEYTSQLIKQYPPNKLQFPIAPQVDKTDTTLKKRSGEAVEKEVHGAAKVTSSEKQREKMLVAHFTFFQKRN</sequence>
<feature type="region of interest" description="Disordered" evidence="1">
    <location>
        <begin position="54"/>
        <end position="73"/>
    </location>
</feature>
<evidence type="ECO:0000256" key="1">
    <source>
        <dbReference type="SAM" id="MobiDB-lite"/>
    </source>
</evidence>
<comment type="caution">
    <text evidence="2">The sequence shown here is derived from an EMBL/GenBank/DDBJ whole genome shotgun (WGS) entry which is preliminary data.</text>
</comment>
<protein>
    <submittedName>
        <fullName evidence="2">Uncharacterized protein</fullName>
    </submittedName>
</protein>
<dbReference type="AlphaFoldDB" id="A0AAN8FWR1"/>
<organism evidence="2 3">
    <name type="scientific">Trichostrongylus colubriformis</name>
    <name type="common">Black scour worm</name>
    <dbReference type="NCBI Taxonomy" id="6319"/>
    <lineage>
        <taxon>Eukaryota</taxon>
        <taxon>Metazoa</taxon>
        <taxon>Ecdysozoa</taxon>
        <taxon>Nematoda</taxon>
        <taxon>Chromadorea</taxon>
        <taxon>Rhabditida</taxon>
        <taxon>Rhabditina</taxon>
        <taxon>Rhabditomorpha</taxon>
        <taxon>Strongyloidea</taxon>
        <taxon>Trichostrongylidae</taxon>
        <taxon>Trichostrongylus</taxon>
    </lineage>
</organism>
<dbReference type="Proteomes" id="UP001331761">
    <property type="component" value="Unassembled WGS sequence"/>
</dbReference>
<dbReference type="EMBL" id="WIXE01004865">
    <property type="protein sequence ID" value="KAK5982662.1"/>
    <property type="molecule type" value="Genomic_DNA"/>
</dbReference>
<feature type="non-terminal residue" evidence="2">
    <location>
        <position position="1"/>
    </location>
</feature>
<evidence type="ECO:0000313" key="2">
    <source>
        <dbReference type="EMBL" id="KAK5982662.1"/>
    </source>
</evidence>
<gene>
    <name evidence="2" type="ORF">GCK32_022366</name>
</gene>
<reference evidence="2 3" key="1">
    <citation type="submission" date="2019-10" db="EMBL/GenBank/DDBJ databases">
        <title>Assembly and Annotation for the nematode Trichostrongylus colubriformis.</title>
        <authorList>
            <person name="Martin J."/>
        </authorList>
    </citation>
    <scope>NUCLEOTIDE SEQUENCE [LARGE SCALE GENOMIC DNA]</scope>
    <source>
        <strain evidence="2">G859</strain>
        <tissue evidence="2">Whole worm</tissue>
    </source>
</reference>
<evidence type="ECO:0000313" key="3">
    <source>
        <dbReference type="Proteomes" id="UP001331761"/>
    </source>
</evidence>
<name>A0AAN8FWR1_TRICO</name>
<keyword evidence="3" id="KW-1185">Reference proteome</keyword>
<proteinExistence type="predicted"/>